<dbReference type="CDD" id="cd00303">
    <property type="entry name" value="retropepsin_like"/>
    <property type="match status" value="1"/>
</dbReference>
<evidence type="ECO:0000256" key="5">
    <source>
        <dbReference type="ARBA" id="ARBA00022989"/>
    </source>
</evidence>
<protein>
    <submittedName>
        <fullName evidence="9">Protein PET100, mitochondrial</fullName>
    </submittedName>
</protein>
<evidence type="ECO:0000256" key="8">
    <source>
        <dbReference type="ARBA" id="ARBA00038077"/>
    </source>
</evidence>
<dbReference type="Gene3D" id="2.40.70.10">
    <property type="entry name" value="Acid Proteases"/>
    <property type="match status" value="1"/>
</dbReference>
<comment type="subcellular location">
    <subcellularLocation>
        <location evidence="1">Membrane</location>
        <topology evidence="1">Single-pass membrane protein</topology>
    </subcellularLocation>
    <subcellularLocation>
        <location evidence="2">Mitochondrion membrane</location>
    </subcellularLocation>
</comment>
<evidence type="ECO:0000313" key="9">
    <source>
        <dbReference type="EMBL" id="KAF0313984.1"/>
    </source>
</evidence>
<reference evidence="9 10" key="1">
    <citation type="submission" date="2019-07" db="EMBL/GenBank/DDBJ databases">
        <title>Draft genome assembly of a fouling barnacle, Amphibalanus amphitrite (Darwin, 1854): The first reference genome for Thecostraca.</title>
        <authorList>
            <person name="Kim W."/>
        </authorList>
    </citation>
    <scope>NUCLEOTIDE SEQUENCE [LARGE SCALE GENOMIC DNA]</scope>
    <source>
        <strain evidence="9">SNU_AA5</strain>
        <tissue evidence="9">Soma without cirri and trophi</tissue>
    </source>
</reference>
<evidence type="ECO:0000256" key="1">
    <source>
        <dbReference type="ARBA" id="ARBA00004167"/>
    </source>
</evidence>
<dbReference type="GO" id="GO:0033617">
    <property type="term" value="P:mitochondrial respiratory chain complex IV assembly"/>
    <property type="evidence" value="ECO:0007669"/>
    <property type="project" value="InterPro"/>
</dbReference>
<dbReference type="EMBL" id="VIIS01000059">
    <property type="protein sequence ID" value="KAF0313984.1"/>
    <property type="molecule type" value="Genomic_DNA"/>
</dbReference>
<dbReference type="GO" id="GO:0005743">
    <property type="term" value="C:mitochondrial inner membrane"/>
    <property type="evidence" value="ECO:0007669"/>
    <property type="project" value="TreeGrafter"/>
</dbReference>
<comment type="caution">
    <text evidence="9">The sequence shown here is derived from an EMBL/GenBank/DDBJ whole genome shotgun (WGS) entry which is preliminary data.</text>
</comment>
<evidence type="ECO:0000313" key="10">
    <source>
        <dbReference type="Proteomes" id="UP000440578"/>
    </source>
</evidence>
<dbReference type="PANTHER" id="PTHR33968:SF1">
    <property type="entry name" value="PROTEIN PET100 HOMOLOG, MITOCHONDRIAL"/>
    <property type="match status" value="1"/>
</dbReference>
<accession>A0A6A4XD83</accession>
<keyword evidence="4" id="KW-0809">Transit peptide</keyword>
<dbReference type="Pfam" id="PF09803">
    <property type="entry name" value="Pet100"/>
    <property type="match status" value="1"/>
</dbReference>
<dbReference type="InterPro" id="IPR021109">
    <property type="entry name" value="Peptidase_aspartic_dom_sf"/>
</dbReference>
<keyword evidence="10" id="KW-1185">Reference proteome</keyword>
<proteinExistence type="inferred from homology"/>
<evidence type="ECO:0000256" key="6">
    <source>
        <dbReference type="ARBA" id="ARBA00023128"/>
    </source>
</evidence>
<keyword evidence="7" id="KW-0472">Membrane</keyword>
<keyword evidence="5" id="KW-1133">Transmembrane helix</keyword>
<dbReference type="InterPro" id="IPR018625">
    <property type="entry name" value="Pet100"/>
</dbReference>
<dbReference type="SUPFAM" id="SSF50630">
    <property type="entry name" value="Acid proteases"/>
    <property type="match status" value="1"/>
</dbReference>
<evidence type="ECO:0000256" key="7">
    <source>
        <dbReference type="ARBA" id="ARBA00023136"/>
    </source>
</evidence>
<comment type="similarity">
    <text evidence="8">Belongs to the PET100 family.</text>
</comment>
<evidence type="ECO:0000256" key="4">
    <source>
        <dbReference type="ARBA" id="ARBA00022946"/>
    </source>
</evidence>
<keyword evidence="6" id="KW-0496">Mitochondrion</keyword>
<evidence type="ECO:0000256" key="3">
    <source>
        <dbReference type="ARBA" id="ARBA00022692"/>
    </source>
</evidence>
<keyword evidence="3" id="KW-0812">Transmembrane</keyword>
<evidence type="ECO:0000256" key="2">
    <source>
        <dbReference type="ARBA" id="ARBA00004325"/>
    </source>
</evidence>
<dbReference type="GO" id="GO:0016787">
    <property type="term" value="F:hydrolase activity"/>
    <property type="evidence" value="ECO:0007669"/>
    <property type="project" value="UniProtKB-KW"/>
</dbReference>
<sequence>MGGWKLEIFKMGMYMTFPVGLFWYFNQPEYFENVNGRKCRALVDTGCTDTLVYAGACSDWSTRPVNMMTVNGGTLRCAGTAEITVQHQENRASLAALVVPDRPLGMDVVLGMSGIMALGGVTKCRTRHDQPMTRSWNCGFERGGCSRMTSERTAQRAA</sequence>
<dbReference type="GO" id="GO:0051082">
    <property type="term" value="F:unfolded protein binding"/>
    <property type="evidence" value="ECO:0007669"/>
    <property type="project" value="TreeGrafter"/>
</dbReference>
<gene>
    <name evidence="9" type="primary">PET100</name>
    <name evidence="9" type="ORF">FJT64_001576</name>
</gene>
<dbReference type="AlphaFoldDB" id="A0A6A4XD83"/>
<dbReference type="PANTHER" id="PTHR33968">
    <property type="entry name" value="PROTEIN PET100 HOMOLOG, MITOCHONDRIAL"/>
    <property type="match status" value="1"/>
</dbReference>
<organism evidence="9 10">
    <name type="scientific">Amphibalanus amphitrite</name>
    <name type="common">Striped barnacle</name>
    <name type="synonym">Balanus amphitrite</name>
    <dbReference type="NCBI Taxonomy" id="1232801"/>
    <lineage>
        <taxon>Eukaryota</taxon>
        <taxon>Metazoa</taxon>
        <taxon>Ecdysozoa</taxon>
        <taxon>Arthropoda</taxon>
        <taxon>Crustacea</taxon>
        <taxon>Multicrustacea</taxon>
        <taxon>Cirripedia</taxon>
        <taxon>Thoracica</taxon>
        <taxon>Thoracicalcarea</taxon>
        <taxon>Balanomorpha</taxon>
        <taxon>Balanoidea</taxon>
        <taxon>Balanidae</taxon>
        <taxon>Amphibalaninae</taxon>
        <taxon>Amphibalanus</taxon>
    </lineage>
</organism>
<name>A0A6A4XD83_AMPAM</name>
<dbReference type="Proteomes" id="UP000440578">
    <property type="component" value="Unassembled WGS sequence"/>
</dbReference>